<evidence type="ECO:0000259" key="2">
    <source>
        <dbReference type="PROSITE" id="PS50878"/>
    </source>
</evidence>
<feature type="region of interest" description="Disordered" evidence="1">
    <location>
        <begin position="190"/>
        <end position="210"/>
    </location>
</feature>
<name>A0A1Q9D2Q0_SYMMI</name>
<evidence type="ECO:0000313" key="4">
    <source>
        <dbReference type="Proteomes" id="UP000186817"/>
    </source>
</evidence>
<evidence type="ECO:0000313" key="3">
    <source>
        <dbReference type="EMBL" id="OLP89415.1"/>
    </source>
</evidence>
<dbReference type="InterPro" id="IPR000477">
    <property type="entry name" value="RT_dom"/>
</dbReference>
<dbReference type="EMBL" id="LSRX01000761">
    <property type="protein sequence ID" value="OLP89415.1"/>
    <property type="molecule type" value="Genomic_DNA"/>
</dbReference>
<dbReference type="Gene3D" id="3.30.70.270">
    <property type="match status" value="1"/>
</dbReference>
<dbReference type="InterPro" id="IPR043502">
    <property type="entry name" value="DNA/RNA_pol_sf"/>
</dbReference>
<proteinExistence type="predicted"/>
<feature type="compositionally biased region" description="Polar residues" evidence="1">
    <location>
        <begin position="193"/>
        <end position="205"/>
    </location>
</feature>
<dbReference type="PANTHER" id="PTHR19446">
    <property type="entry name" value="REVERSE TRANSCRIPTASES"/>
    <property type="match status" value="1"/>
</dbReference>
<dbReference type="SUPFAM" id="SSF56672">
    <property type="entry name" value="DNA/RNA polymerases"/>
    <property type="match status" value="1"/>
</dbReference>
<dbReference type="Pfam" id="PF00078">
    <property type="entry name" value="RVT_1"/>
    <property type="match status" value="1"/>
</dbReference>
<protein>
    <submittedName>
        <fullName evidence="3">Putative 149 kDa protein</fullName>
    </submittedName>
</protein>
<accession>A0A1Q9D2Q0</accession>
<organism evidence="3 4">
    <name type="scientific">Symbiodinium microadriaticum</name>
    <name type="common">Dinoflagellate</name>
    <name type="synonym">Zooxanthella microadriatica</name>
    <dbReference type="NCBI Taxonomy" id="2951"/>
    <lineage>
        <taxon>Eukaryota</taxon>
        <taxon>Sar</taxon>
        <taxon>Alveolata</taxon>
        <taxon>Dinophyceae</taxon>
        <taxon>Suessiales</taxon>
        <taxon>Symbiodiniaceae</taxon>
        <taxon>Symbiodinium</taxon>
    </lineage>
</organism>
<gene>
    <name evidence="3" type="ORF">AK812_SmicGene29124</name>
</gene>
<dbReference type="SUPFAM" id="SSF56219">
    <property type="entry name" value="DNase I-like"/>
    <property type="match status" value="1"/>
</dbReference>
<comment type="caution">
    <text evidence="3">The sequence shown here is derived from an EMBL/GenBank/DDBJ whole genome shotgun (WGS) entry which is preliminary data.</text>
</comment>
<feature type="domain" description="Reverse transcriptase" evidence="2">
    <location>
        <begin position="452"/>
        <end position="722"/>
    </location>
</feature>
<dbReference type="AlphaFoldDB" id="A0A1Q9D2Q0"/>
<dbReference type="InterPro" id="IPR036691">
    <property type="entry name" value="Endo/exonu/phosph_ase_sf"/>
</dbReference>
<dbReference type="InterPro" id="IPR043128">
    <property type="entry name" value="Rev_trsase/Diguanyl_cyclase"/>
</dbReference>
<dbReference type="OrthoDB" id="408935at2759"/>
<dbReference type="PROSITE" id="PS50878">
    <property type="entry name" value="RT_POL"/>
    <property type="match status" value="1"/>
</dbReference>
<evidence type="ECO:0000256" key="1">
    <source>
        <dbReference type="SAM" id="MobiDB-lite"/>
    </source>
</evidence>
<keyword evidence="4" id="KW-1185">Reference proteome</keyword>
<reference evidence="3 4" key="1">
    <citation type="submission" date="2016-02" db="EMBL/GenBank/DDBJ databases">
        <title>Genome analysis of coral dinoflagellate symbionts highlights evolutionary adaptations to a symbiotic lifestyle.</title>
        <authorList>
            <person name="Aranda M."/>
            <person name="Li Y."/>
            <person name="Liew Y.J."/>
            <person name="Baumgarten S."/>
            <person name="Simakov O."/>
            <person name="Wilson M."/>
            <person name="Piel J."/>
            <person name="Ashoor H."/>
            <person name="Bougouffa S."/>
            <person name="Bajic V.B."/>
            <person name="Ryu T."/>
            <person name="Ravasi T."/>
            <person name="Bayer T."/>
            <person name="Micklem G."/>
            <person name="Kim H."/>
            <person name="Bhak J."/>
            <person name="Lajeunesse T.C."/>
            <person name="Voolstra C.R."/>
        </authorList>
    </citation>
    <scope>NUCLEOTIDE SEQUENCE [LARGE SCALE GENOMIC DNA]</scope>
    <source>
        <strain evidence="3 4">CCMP2467</strain>
    </source>
</reference>
<dbReference type="Proteomes" id="UP000186817">
    <property type="component" value="Unassembled WGS sequence"/>
</dbReference>
<sequence length="831" mass="94453">MGCMQQPRQQKFTFRVLGWNVGGAELPELPKAIRESMGRRGAKHDLVLLQELPREGEGWQHQELEGMPVVSHRSSRQWRGTGIWYDPSAWCILRRVQTNKGTWFKLRHLEVPLEQWVGTAHFTPGCTVQQYESEIREHFDSLPRQADRVVFQGDVNAGFSWVRDGDQITAVAKEGKGNFLHQSITERELHMGTPSTDQLATPTSRPRQENRQGQCIDVLCYRGLRLREWRIQEGSYMKLGTDHELCSAEFVLEVKQKYPRHETGPRHWVGGISQIDQLDQARVEELARQCTKQVPGRGYKDTQAVKQAFKQARLAGTAQAWKQALKLRKEARKQWEQDRLVRASQGDWGLFRALKPKKQEGWDVGFAEAQTGDPHQAVHEHLASVYQGQDVEGKDEVWSGDVRAFTVEELRKGVSQLSRGKSVGVDKTSTELILGMMEVPGGEQHLLEWYNRILATQEIPQQWNRPLLVLLPKIKAPKKAKELRPIAMGSSVSKLFSRLLLNRSLSVLSPSTSRQCSGPGRQTSDYLYSVIRLFDLCREWGVPLAVFKLDMEKAFDKLDRNMFLQRLEERLGPGAELNCWKGLLRGTVGVLQTPWGCTNLPMNRGIKQGAIESPTFFAWIAEHVLEHTSQKYSWQAAEHIFDDFSTEEMMYMDDGMLWNHRLQNIQARVEQLAVEMATFGLHLNLKKCQLYASPLVVGPQEIRVHGERVQAVESLEVMGLTLRVGMSVYELASPLASRARAKFWELKHIFRAKGGSMKQKAQVMQRVVGGTALWCVCCIPPDAATMSMLNSVQLQLMVWLLRFSKKASEALLGLRGAQSSMYTSASTTYLQ</sequence>